<comment type="similarity">
    <text evidence="2 6">Belongs to the sodium:solute symporter (SSF) (TC 2.A.21) family.</text>
</comment>
<comment type="subcellular location">
    <subcellularLocation>
        <location evidence="1">Membrane</location>
        <topology evidence="1">Multi-pass membrane protein</topology>
    </subcellularLocation>
</comment>
<dbReference type="Pfam" id="PF00474">
    <property type="entry name" value="SSF"/>
    <property type="match status" value="1"/>
</dbReference>
<keyword evidence="4 7" id="KW-1133">Transmembrane helix</keyword>
<keyword evidence="5 7" id="KW-0472">Membrane</keyword>
<dbReference type="RefSeq" id="WP_146518769.1">
    <property type="nucleotide sequence ID" value="NZ_CP151726.1"/>
</dbReference>
<dbReference type="GO" id="GO:0005886">
    <property type="term" value="C:plasma membrane"/>
    <property type="evidence" value="ECO:0007669"/>
    <property type="project" value="TreeGrafter"/>
</dbReference>
<feature type="transmembrane region" description="Helical" evidence="7">
    <location>
        <begin position="535"/>
        <end position="554"/>
    </location>
</feature>
<dbReference type="Gene3D" id="1.20.1730.10">
    <property type="entry name" value="Sodium/glucose cotransporter"/>
    <property type="match status" value="1"/>
</dbReference>
<feature type="transmembrane region" description="Helical" evidence="7">
    <location>
        <begin position="159"/>
        <end position="177"/>
    </location>
</feature>
<feature type="transmembrane region" description="Helical" evidence="7">
    <location>
        <begin position="72"/>
        <end position="95"/>
    </location>
</feature>
<feature type="transmembrane region" description="Helical" evidence="7">
    <location>
        <begin position="116"/>
        <end position="139"/>
    </location>
</feature>
<feature type="transmembrane region" description="Helical" evidence="7">
    <location>
        <begin position="348"/>
        <end position="368"/>
    </location>
</feature>
<dbReference type="GO" id="GO:0005412">
    <property type="term" value="F:D-glucose:sodium symporter activity"/>
    <property type="evidence" value="ECO:0007669"/>
    <property type="project" value="TreeGrafter"/>
</dbReference>
<accession>A0A5C6B0T7</accession>
<dbReference type="PROSITE" id="PS50283">
    <property type="entry name" value="NA_SOLUT_SYMP_3"/>
    <property type="match status" value="1"/>
</dbReference>
<evidence type="ECO:0000256" key="6">
    <source>
        <dbReference type="RuleBase" id="RU362091"/>
    </source>
</evidence>
<evidence type="ECO:0000256" key="7">
    <source>
        <dbReference type="SAM" id="Phobius"/>
    </source>
</evidence>
<keyword evidence="9" id="KW-1185">Reference proteome</keyword>
<evidence type="ECO:0000313" key="9">
    <source>
        <dbReference type="Proteomes" id="UP000320176"/>
    </source>
</evidence>
<proteinExistence type="inferred from homology"/>
<evidence type="ECO:0000256" key="5">
    <source>
        <dbReference type="ARBA" id="ARBA00023136"/>
    </source>
</evidence>
<dbReference type="CDD" id="cd10328">
    <property type="entry name" value="SLC5sbd_YidK"/>
    <property type="match status" value="1"/>
</dbReference>
<evidence type="ECO:0000313" key="8">
    <source>
        <dbReference type="EMBL" id="TWU05528.1"/>
    </source>
</evidence>
<feature type="transmembrane region" description="Helical" evidence="7">
    <location>
        <begin position="454"/>
        <end position="472"/>
    </location>
</feature>
<evidence type="ECO:0000256" key="3">
    <source>
        <dbReference type="ARBA" id="ARBA00022692"/>
    </source>
</evidence>
<reference evidence="8 9" key="1">
    <citation type="submission" date="2019-02" db="EMBL/GenBank/DDBJ databases">
        <title>Deep-cultivation of Planctomycetes and their phenomic and genomic characterization uncovers novel biology.</title>
        <authorList>
            <person name="Wiegand S."/>
            <person name="Jogler M."/>
            <person name="Boedeker C."/>
            <person name="Pinto D."/>
            <person name="Vollmers J."/>
            <person name="Rivas-Marin E."/>
            <person name="Kohn T."/>
            <person name="Peeters S.H."/>
            <person name="Heuer A."/>
            <person name="Rast P."/>
            <person name="Oberbeckmann S."/>
            <person name="Bunk B."/>
            <person name="Jeske O."/>
            <person name="Meyerdierks A."/>
            <person name="Storesund J.E."/>
            <person name="Kallscheuer N."/>
            <person name="Luecker S."/>
            <person name="Lage O.M."/>
            <person name="Pohl T."/>
            <person name="Merkel B.J."/>
            <person name="Hornburger P."/>
            <person name="Mueller R.-W."/>
            <person name="Bruemmer F."/>
            <person name="Labrenz M."/>
            <person name="Spormann A.M."/>
            <person name="Op Den Camp H."/>
            <person name="Overmann J."/>
            <person name="Amann R."/>
            <person name="Jetten M.S.M."/>
            <person name="Mascher T."/>
            <person name="Medema M.H."/>
            <person name="Devos D.P."/>
            <person name="Kaster A.-K."/>
            <person name="Ovreas L."/>
            <person name="Rohde M."/>
            <person name="Galperin M.Y."/>
            <person name="Jogler C."/>
        </authorList>
    </citation>
    <scope>NUCLEOTIDE SEQUENCE [LARGE SCALE GENOMIC DNA]</scope>
    <source>
        <strain evidence="8 9">Pla52n</strain>
    </source>
</reference>
<feature type="transmembrane region" description="Helical" evidence="7">
    <location>
        <begin position="399"/>
        <end position="418"/>
    </location>
</feature>
<dbReference type="InterPro" id="IPR038377">
    <property type="entry name" value="Na/Glc_symporter_sf"/>
</dbReference>
<gene>
    <name evidence="8" type="primary">yidK</name>
    <name evidence="8" type="ORF">Pla52n_12420</name>
</gene>
<dbReference type="PANTHER" id="PTHR11819">
    <property type="entry name" value="SOLUTE CARRIER FAMILY 5"/>
    <property type="match status" value="1"/>
</dbReference>
<dbReference type="OrthoDB" id="9814523at2"/>
<feature type="transmembrane region" description="Helical" evidence="7">
    <location>
        <begin position="281"/>
        <end position="306"/>
    </location>
</feature>
<feature type="transmembrane region" description="Helical" evidence="7">
    <location>
        <begin position="189"/>
        <end position="210"/>
    </location>
</feature>
<evidence type="ECO:0000256" key="4">
    <source>
        <dbReference type="ARBA" id="ARBA00022989"/>
    </source>
</evidence>
<protein>
    <submittedName>
        <fullName evidence="8">Putative symporter YidK</fullName>
    </submittedName>
</protein>
<dbReference type="NCBIfam" id="TIGR00813">
    <property type="entry name" value="sss"/>
    <property type="match status" value="1"/>
</dbReference>
<comment type="caution">
    <text evidence="8">The sequence shown here is derived from an EMBL/GenBank/DDBJ whole genome shotgun (WGS) entry which is preliminary data.</text>
</comment>
<feature type="transmembrane region" description="Helical" evidence="7">
    <location>
        <begin position="492"/>
        <end position="514"/>
    </location>
</feature>
<name>A0A5C6B0T7_9BACT</name>
<dbReference type="PANTHER" id="PTHR11819:SF195">
    <property type="entry name" value="SODIUM_GLUCOSE COTRANSPORTER 4"/>
    <property type="match status" value="1"/>
</dbReference>
<evidence type="ECO:0000256" key="1">
    <source>
        <dbReference type="ARBA" id="ARBA00004141"/>
    </source>
</evidence>
<sequence length="556" mass="59812">MLIATFLLFTAAVAVATWWVTRGSSNETDEGYFLAGRSLTGVFIAGSLLLTNLSTEQLIGLNAGAFTEGLSVMAWEVVAGISLVALALIFLPRYLKSGIATIPQFFEERYGSGVRTFTTFIFVIAYMLILLPFVLYLGAKGLSGMLDLESILGMEELPTIWTTIIFIAVVGGAYAIWGGLRAVAVSDTFNGAGLLIGGLLITYFALATVAGTEGGIMEAFTHIQNQNPDAFVSLGKYDEDVSWPTLFTGVLLLNFFYWSTNQQIIQRTFGAKNLAEGQKGVLLAAFFKIMAPMILVVPGIIAAYLVTQDESFRELVGYKLDDSGNPTTDVDAQNAYGALVTRVLPRPLVGFFAAVVVGSILSTFNSVLNSSATMFSLDVYKRFIKPDATTKQVVRSGQICSLLVGIFAVVAAPTIFHGQDKIFGFFQKLNGVYFIPILAIMIIGLVNRTANGKSAIITLVVGLVAMSLGTFFPGKEAGESKGWLIDTFHSGYHYMGVVFLGLILLQLALSAAGLRRDSPYTQRDAGAVDLTPWKPAPYVGAALILLAVSVYAFFAR</sequence>
<evidence type="ECO:0000256" key="2">
    <source>
        <dbReference type="ARBA" id="ARBA00006434"/>
    </source>
</evidence>
<dbReference type="InterPro" id="IPR001734">
    <property type="entry name" value="Na/solute_symporter"/>
</dbReference>
<organism evidence="8 9">
    <name type="scientific">Stieleria varia</name>
    <dbReference type="NCBI Taxonomy" id="2528005"/>
    <lineage>
        <taxon>Bacteria</taxon>
        <taxon>Pseudomonadati</taxon>
        <taxon>Planctomycetota</taxon>
        <taxon>Planctomycetia</taxon>
        <taxon>Pirellulales</taxon>
        <taxon>Pirellulaceae</taxon>
        <taxon>Stieleria</taxon>
    </lineage>
</organism>
<dbReference type="Proteomes" id="UP000320176">
    <property type="component" value="Unassembled WGS sequence"/>
</dbReference>
<keyword evidence="3 7" id="KW-0812">Transmembrane</keyword>
<dbReference type="NCBIfam" id="NF007790">
    <property type="entry name" value="PRK10484.1"/>
    <property type="match status" value="1"/>
</dbReference>
<dbReference type="EMBL" id="SJPN01000002">
    <property type="protein sequence ID" value="TWU05528.1"/>
    <property type="molecule type" value="Genomic_DNA"/>
</dbReference>
<feature type="transmembrane region" description="Helical" evidence="7">
    <location>
        <begin position="430"/>
        <end position="447"/>
    </location>
</feature>
<dbReference type="AlphaFoldDB" id="A0A5C6B0T7"/>
<feature type="transmembrane region" description="Helical" evidence="7">
    <location>
        <begin position="241"/>
        <end position="260"/>
    </location>
</feature>